<dbReference type="Pfam" id="PF01381">
    <property type="entry name" value="HTH_3"/>
    <property type="match status" value="1"/>
</dbReference>
<dbReference type="GO" id="GO:0003700">
    <property type="term" value="F:DNA-binding transcription factor activity"/>
    <property type="evidence" value="ECO:0007669"/>
    <property type="project" value="TreeGrafter"/>
</dbReference>
<dbReference type="CDD" id="cd00093">
    <property type="entry name" value="HTH_XRE"/>
    <property type="match status" value="1"/>
</dbReference>
<reference evidence="5 6" key="1">
    <citation type="journal article" date="2016" name="Front. Microbiol.">
        <title>Single-Cell (Meta-)Genomics of a Dimorphic Candidatus Thiomargarita nelsonii Reveals Genomic Plasticity.</title>
        <authorList>
            <person name="Flood B.E."/>
            <person name="Fliss P."/>
            <person name="Jones D.S."/>
            <person name="Dick G.J."/>
            <person name="Jain S."/>
            <person name="Kaster A.K."/>
            <person name="Winkel M."/>
            <person name="Mussmann M."/>
            <person name="Bailey J."/>
        </authorList>
    </citation>
    <scope>NUCLEOTIDE SEQUENCE [LARGE SCALE GENOMIC DNA]</scope>
    <source>
        <strain evidence="5">Hydrate Ridge</strain>
    </source>
</reference>
<dbReference type="SMART" id="SM00530">
    <property type="entry name" value="HTH_XRE"/>
    <property type="match status" value="1"/>
</dbReference>
<evidence type="ECO:0000313" key="6">
    <source>
        <dbReference type="Proteomes" id="UP000030428"/>
    </source>
</evidence>
<comment type="caution">
    <text evidence="5">The sequence shown here is derived from an EMBL/GenBank/DDBJ whole genome shotgun (WGS) entry which is preliminary data.</text>
</comment>
<evidence type="ECO:0000256" key="2">
    <source>
        <dbReference type="ARBA" id="ARBA00023125"/>
    </source>
</evidence>
<dbReference type="AlphaFoldDB" id="A0A0A6P850"/>
<dbReference type="PROSITE" id="PS50943">
    <property type="entry name" value="HTH_CROC1"/>
    <property type="match status" value="1"/>
</dbReference>
<dbReference type="GO" id="GO:0003677">
    <property type="term" value="F:DNA binding"/>
    <property type="evidence" value="ECO:0007669"/>
    <property type="project" value="UniProtKB-KW"/>
</dbReference>
<organism evidence="5 6">
    <name type="scientific">Candidatus Thiomargarita nelsonii</name>
    <dbReference type="NCBI Taxonomy" id="1003181"/>
    <lineage>
        <taxon>Bacteria</taxon>
        <taxon>Pseudomonadati</taxon>
        <taxon>Pseudomonadota</taxon>
        <taxon>Gammaproteobacteria</taxon>
        <taxon>Thiotrichales</taxon>
        <taxon>Thiotrichaceae</taxon>
        <taxon>Thiomargarita</taxon>
    </lineage>
</organism>
<dbReference type="Gene3D" id="1.10.260.40">
    <property type="entry name" value="lambda repressor-like DNA-binding domains"/>
    <property type="match status" value="1"/>
</dbReference>
<dbReference type="PANTHER" id="PTHR46797:SF23">
    <property type="entry name" value="HTH-TYPE TRANSCRIPTIONAL REGULATOR SUTR"/>
    <property type="match status" value="1"/>
</dbReference>
<gene>
    <name evidence="5" type="ORF">PN36_08360</name>
</gene>
<name>A0A0A6P850_9GAMM</name>
<dbReference type="PANTHER" id="PTHR46797">
    <property type="entry name" value="HTH-TYPE TRANSCRIPTIONAL REGULATOR"/>
    <property type="match status" value="1"/>
</dbReference>
<evidence type="ECO:0000313" key="5">
    <source>
        <dbReference type="EMBL" id="KHD06567.1"/>
    </source>
</evidence>
<protein>
    <recommendedName>
        <fullName evidence="4">HTH cro/C1-type domain-containing protein</fullName>
    </recommendedName>
</protein>
<evidence type="ECO:0000259" key="4">
    <source>
        <dbReference type="PROSITE" id="PS50943"/>
    </source>
</evidence>
<dbReference type="GO" id="GO:0005829">
    <property type="term" value="C:cytosol"/>
    <property type="evidence" value="ECO:0007669"/>
    <property type="project" value="TreeGrafter"/>
</dbReference>
<dbReference type="EMBL" id="JSZA02000024">
    <property type="protein sequence ID" value="KHD06567.1"/>
    <property type="molecule type" value="Genomic_DNA"/>
</dbReference>
<dbReference type="Proteomes" id="UP000030428">
    <property type="component" value="Unassembled WGS sequence"/>
</dbReference>
<dbReference type="SUPFAM" id="SSF47413">
    <property type="entry name" value="lambda repressor-like DNA-binding domains"/>
    <property type="match status" value="1"/>
</dbReference>
<keyword evidence="2" id="KW-0238">DNA-binding</keyword>
<keyword evidence="1" id="KW-0805">Transcription regulation</keyword>
<proteinExistence type="predicted"/>
<keyword evidence="3" id="KW-0804">Transcription</keyword>
<evidence type="ECO:0000256" key="3">
    <source>
        <dbReference type="ARBA" id="ARBA00023163"/>
    </source>
</evidence>
<keyword evidence="6" id="KW-1185">Reference proteome</keyword>
<accession>A0A0A6P850</accession>
<dbReference type="InterPro" id="IPR010982">
    <property type="entry name" value="Lambda_DNA-bd_dom_sf"/>
</dbReference>
<sequence length="73" mass="8352">MDLQRKFGFQLKKKRLAMGLSQEALAERACLHRTYVGSVERGERNISLNNIVQLAKALQCKPSELLECFNDIE</sequence>
<dbReference type="InterPro" id="IPR050807">
    <property type="entry name" value="TransReg_Diox_bact_type"/>
</dbReference>
<dbReference type="InterPro" id="IPR001387">
    <property type="entry name" value="Cro/C1-type_HTH"/>
</dbReference>
<evidence type="ECO:0000256" key="1">
    <source>
        <dbReference type="ARBA" id="ARBA00023015"/>
    </source>
</evidence>
<feature type="domain" description="HTH cro/C1-type" evidence="4">
    <location>
        <begin position="11"/>
        <end position="65"/>
    </location>
</feature>